<proteinExistence type="predicted"/>
<evidence type="ECO:0000313" key="15">
    <source>
        <dbReference type="Proteomes" id="UP000075374"/>
    </source>
</evidence>
<evidence type="ECO:0000256" key="5">
    <source>
        <dbReference type="ARBA" id="ARBA00022553"/>
    </source>
</evidence>
<feature type="transmembrane region" description="Helical" evidence="12">
    <location>
        <begin position="38"/>
        <end position="58"/>
    </location>
</feature>
<evidence type="ECO:0000256" key="8">
    <source>
        <dbReference type="ARBA" id="ARBA00022777"/>
    </source>
</evidence>
<keyword evidence="5" id="KW-0597">Phosphoprotein</keyword>
<dbReference type="EMBL" id="LTBB01000005">
    <property type="protein sequence ID" value="KYH29189.1"/>
    <property type="molecule type" value="Genomic_DNA"/>
</dbReference>
<dbReference type="InterPro" id="IPR003661">
    <property type="entry name" value="HisK_dim/P_dom"/>
</dbReference>
<keyword evidence="7 12" id="KW-0812">Transmembrane</keyword>
<dbReference type="PRINTS" id="PR00344">
    <property type="entry name" value="BCTRLSENSOR"/>
</dbReference>
<dbReference type="GO" id="GO:0016036">
    <property type="term" value="P:cellular response to phosphate starvation"/>
    <property type="evidence" value="ECO:0007669"/>
    <property type="project" value="TreeGrafter"/>
</dbReference>
<evidence type="ECO:0000256" key="7">
    <source>
        <dbReference type="ARBA" id="ARBA00022692"/>
    </source>
</evidence>
<dbReference type="InterPro" id="IPR036890">
    <property type="entry name" value="HATPase_C_sf"/>
</dbReference>
<dbReference type="CDD" id="cd00082">
    <property type="entry name" value="HisKA"/>
    <property type="match status" value="1"/>
</dbReference>
<evidence type="ECO:0000256" key="6">
    <source>
        <dbReference type="ARBA" id="ARBA00022679"/>
    </source>
</evidence>
<evidence type="ECO:0000256" key="2">
    <source>
        <dbReference type="ARBA" id="ARBA00004651"/>
    </source>
</evidence>
<evidence type="ECO:0000313" key="14">
    <source>
        <dbReference type="EMBL" id="KYH29189.1"/>
    </source>
</evidence>
<dbReference type="InterPro" id="IPR005467">
    <property type="entry name" value="His_kinase_dom"/>
</dbReference>
<dbReference type="RefSeq" id="WP_061858190.1">
    <property type="nucleotide sequence ID" value="NZ_LTBB01000005.1"/>
</dbReference>
<name>A0A151ANJ7_9CLOT</name>
<dbReference type="AlphaFoldDB" id="A0A151ANJ7"/>
<evidence type="ECO:0000256" key="12">
    <source>
        <dbReference type="SAM" id="Phobius"/>
    </source>
</evidence>
<dbReference type="InterPro" id="IPR003594">
    <property type="entry name" value="HATPase_dom"/>
</dbReference>
<keyword evidence="10" id="KW-0902">Two-component regulatory system</keyword>
<feature type="transmembrane region" description="Helical" evidence="12">
    <location>
        <begin position="12"/>
        <end position="32"/>
    </location>
</feature>
<reference evidence="14 15" key="1">
    <citation type="submission" date="2016-02" db="EMBL/GenBank/DDBJ databases">
        <title>Genome sequence of Clostridium colicanis DSM 13634.</title>
        <authorList>
            <person name="Poehlein A."/>
            <person name="Daniel R."/>
        </authorList>
    </citation>
    <scope>NUCLEOTIDE SEQUENCE [LARGE SCALE GENOMIC DNA]</scope>
    <source>
        <strain evidence="14 15">DSM 13634</strain>
    </source>
</reference>
<dbReference type="Proteomes" id="UP000075374">
    <property type="component" value="Unassembled WGS sequence"/>
</dbReference>
<keyword evidence="6 14" id="KW-0808">Transferase</keyword>
<dbReference type="Gene3D" id="3.30.565.10">
    <property type="entry name" value="Histidine kinase-like ATPase, C-terminal domain"/>
    <property type="match status" value="1"/>
</dbReference>
<dbReference type="SMART" id="SM00387">
    <property type="entry name" value="HATPase_c"/>
    <property type="match status" value="1"/>
</dbReference>
<keyword evidence="15" id="KW-1185">Reference proteome</keyword>
<dbReference type="InterPro" id="IPR050351">
    <property type="entry name" value="BphY/WalK/GraS-like"/>
</dbReference>
<dbReference type="EC" id="2.7.13.3" evidence="3"/>
<dbReference type="PROSITE" id="PS50109">
    <property type="entry name" value="HIS_KIN"/>
    <property type="match status" value="1"/>
</dbReference>
<protein>
    <recommendedName>
        <fullName evidence="3">histidine kinase</fullName>
        <ecNumber evidence="3">2.7.13.3</ecNumber>
    </recommendedName>
</protein>
<organism evidence="14 15">
    <name type="scientific">Clostridium colicanis DSM 13634</name>
    <dbReference type="NCBI Taxonomy" id="1121305"/>
    <lineage>
        <taxon>Bacteria</taxon>
        <taxon>Bacillati</taxon>
        <taxon>Bacillota</taxon>
        <taxon>Clostridia</taxon>
        <taxon>Eubacteriales</taxon>
        <taxon>Clostridiaceae</taxon>
        <taxon>Clostridium</taxon>
    </lineage>
</organism>
<keyword evidence="8 14" id="KW-0418">Kinase</keyword>
<dbReference type="SUPFAM" id="SSF55874">
    <property type="entry name" value="ATPase domain of HSP90 chaperone/DNA topoisomerase II/histidine kinase"/>
    <property type="match status" value="1"/>
</dbReference>
<evidence type="ECO:0000256" key="3">
    <source>
        <dbReference type="ARBA" id="ARBA00012438"/>
    </source>
</evidence>
<evidence type="ECO:0000256" key="4">
    <source>
        <dbReference type="ARBA" id="ARBA00022475"/>
    </source>
</evidence>
<accession>A0A151ANJ7</accession>
<keyword evidence="9 12" id="KW-1133">Transmembrane helix</keyword>
<feature type="domain" description="Histidine kinase" evidence="13">
    <location>
        <begin position="121"/>
        <end position="327"/>
    </location>
</feature>
<dbReference type="InterPro" id="IPR004358">
    <property type="entry name" value="Sig_transdc_His_kin-like_C"/>
</dbReference>
<dbReference type="STRING" id="1121305.CLCOL_13260"/>
<evidence type="ECO:0000256" key="11">
    <source>
        <dbReference type="ARBA" id="ARBA00023136"/>
    </source>
</evidence>
<dbReference type="FunFam" id="3.30.565.10:FF:000057">
    <property type="entry name" value="Sensor histidine kinase"/>
    <property type="match status" value="1"/>
</dbReference>
<evidence type="ECO:0000256" key="10">
    <source>
        <dbReference type="ARBA" id="ARBA00023012"/>
    </source>
</evidence>
<comment type="subcellular location">
    <subcellularLocation>
        <location evidence="2">Cell membrane</location>
        <topology evidence="2">Multi-pass membrane protein</topology>
    </subcellularLocation>
</comment>
<evidence type="ECO:0000256" key="1">
    <source>
        <dbReference type="ARBA" id="ARBA00000085"/>
    </source>
</evidence>
<dbReference type="PATRIC" id="fig|1121305.3.peg.1330"/>
<dbReference type="SMART" id="SM00388">
    <property type="entry name" value="HisKA"/>
    <property type="match status" value="1"/>
</dbReference>
<gene>
    <name evidence="14" type="primary">graS_2</name>
    <name evidence="14" type="ORF">CLCOL_13260</name>
</gene>
<keyword evidence="4" id="KW-1003">Cell membrane</keyword>
<dbReference type="GO" id="GO:0000155">
    <property type="term" value="F:phosphorelay sensor kinase activity"/>
    <property type="evidence" value="ECO:0007669"/>
    <property type="project" value="InterPro"/>
</dbReference>
<evidence type="ECO:0000259" key="13">
    <source>
        <dbReference type="PROSITE" id="PS50109"/>
    </source>
</evidence>
<keyword evidence="11 12" id="KW-0472">Membrane</keyword>
<dbReference type="PANTHER" id="PTHR45453:SF2">
    <property type="entry name" value="HISTIDINE KINASE"/>
    <property type="match status" value="1"/>
</dbReference>
<dbReference type="GO" id="GO:0005886">
    <property type="term" value="C:plasma membrane"/>
    <property type="evidence" value="ECO:0007669"/>
    <property type="project" value="UniProtKB-SubCell"/>
</dbReference>
<comment type="catalytic activity">
    <reaction evidence="1">
        <text>ATP + protein L-histidine = ADP + protein N-phospho-L-histidine.</text>
        <dbReference type="EC" id="2.7.13.3"/>
    </reaction>
</comment>
<sequence>MKIFLRDHMSFVLLYLFNMFFLFIFYIKLGGFETLENISYFVFLSNFLLGVFLLYRYLSYKRLYDKLSNMPSKLEDTLSSAGDAPVAEGVNRLLRVQYSLFQEQIQMYKRKQAEHLTFIHQWVHQMKTPISVIHLILQENEGELYIENIAQEIERISRGLNMAMNMARLDSFQQDFTVETILLHTVVSEVINEQKRYFIRKKVYPEVKVDLNMSVKSDRKWLKLILEQLLVNAIKYTEGENKKVIVSAYKNEKGKVLDVKDQGVGIPKKDIRRVFEPFYTGENGRRFGESTGMGLYLVSEVCKKLEHKIEIESKPEEGTSVRIIFAD</sequence>
<dbReference type="PANTHER" id="PTHR45453">
    <property type="entry name" value="PHOSPHATE REGULON SENSOR PROTEIN PHOR"/>
    <property type="match status" value="1"/>
</dbReference>
<evidence type="ECO:0000256" key="9">
    <source>
        <dbReference type="ARBA" id="ARBA00022989"/>
    </source>
</evidence>
<dbReference type="GO" id="GO:0004721">
    <property type="term" value="F:phosphoprotein phosphatase activity"/>
    <property type="evidence" value="ECO:0007669"/>
    <property type="project" value="TreeGrafter"/>
</dbReference>
<comment type="caution">
    <text evidence="14">The sequence shown here is derived from an EMBL/GenBank/DDBJ whole genome shotgun (WGS) entry which is preliminary data.</text>
</comment>
<dbReference type="Pfam" id="PF02518">
    <property type="entry name" value="HATPase_c"/>
    <property type="match status" value="1"/>
</dbReference>